<protein>
    <submittedName>
        <fullName evidence="1">Uncharacterized protein</fullName>
    </submittedName>
</protein>
<dbReference type="Proteomes" id="UP000030746">
    <property type="component" value="Unassembled WGS sequence"/>
</dbReference>
<dbReference type="EMBL" id="KB201037">
    <property type="protein sequence ID" value="ESO99413.1"/>
    <property type="molecule type" value="Genomic_DNA"/>
</dbReference>
<organism evidence="1 2">
    <name type="scientific">Lottia gigantea</name>
    <name type="common">Giant owl limpet</name>
    <dbReference type="NCBI Taxonomy" id="225164"/>
    <lineage>
        <taxon>Eukaryota</taxon>
        <taxon>Metazoa</taxon>
        <taxon>Spiralia</taxon>
        <taxon>Lophotrochozoa</taxon>
        <taxon>Mollusca</taxon>
        <taxon>Gastropoda</taxon>
        <taxon>Patellogastropoda</taxon>
        <taxon>Lottioidea</taxon>
        <taxon>Lottiidae</taxon>
        <taxon>Lottia</taxon>
    </lineage>
</organism>
<sequence length="177" mass="20015">MPSWAIRQNEPTGYTTTYSKRLLSLGTGFMFTEPYKCCPNDIIKKAQDCFADLASGVSKDDKVSLAGDLPLDYQRIREYCEKDGHMSLFLVCVDKLLDQCRNQTKSDVLHQLINPDKVRSSVPHLCENIEDIEANAVCMNKQMNRNSDCKKAAYDLIRRGMAETTGNVTAMFNIQCQ</sequence>
<dbReference type="AlphaFoldDB" id="V4A693"/>
<dbReference type="OrthoDB" id="6149367at2759"/>
<proteinExistence type="predicted"/>
<dbReference type="KEGG" id="lgi:LOTGIDRAFT_158501"/>
<keyword evidence="2" id="KW-1185">Reference proteome</keyword>
<dbReference type="RefSeq" id="XP_009049902.1">
    <property type="nucleotide sequence ID" value="XM_009051654.1"/>
</dbReference>
<dbReference type="GeneID" id="20237765"/>
<accession>V4A693</accession>
<name>V4A693_LOTGI</name>
<reference evidence="1 2" key="1">
    <citation type="journal article" date="2013" name="Nature">
        <title>Insights into bilaterian evolution from three spiralian genomes.</title>
        <authorList>
            <person name="Simakov O."/>
            <person name="Marletaz F."/>
            <person name="Cho S.J."/>
            <person name="Edsinger-Gonzales E."/>
            <person name="Havlak P."/>
            <person name="Hellsten U."/>
            <person name="Kuo D.H."/>
            <person name="Larsson T."/>
            <person name="Lv J."/>
            <person name="Arendt D."/>
            <person name="Savage R."/>
            <person name="Osoegawa K."/>
            <person name="de Jong P."/>
            <person name="Grimwood J."/>
            <person name="Chapman J.A."/>
            <person name="Shapiro H."/>
            <person name="Aerts A."/>
            <person name="Otillar R.P."/>
            <person name="Terry A.Y."/>
            <person name="Boore J.L."/>
            <person name="Grigoriev I.V."/>
            <person name="Lindberg D.R."/>
            <person name="Seaver E.C."/>
            <person name="Weisblat D.A."/>
            <person name="Putnam N.H."/>
            <person name="Rokhsar D.S."/>
        </authorList>
    </citation>
    <scope>NUCLEOTIDE SEQUENCE [LARGE SCALE GENOMIC DNA]</scope>
</reference>
<dbReference type="CTD" id="20237765"/>
<dbReference type="HOGENOM" id="CLU_1519570_0_0_1"/>
<evidence type="ECO:0000313" key="2">
    <source>
        <dbReference type="Proteomes" id="UP000030746"/>
    </source>
</evidence>
<evidence type="ECO:0000313" key="1">
    <source>
        <dbReference type="EMBL" id="ESO99413.1"/>
    </source>
</evidence>
<gene>
    <name evidence="1" type="ORF">LOTGIDRAFT_158501</name>
</gene>